<evidence type="ECO:0000313" key="2">
    <source>
        <dbReference type="EMBL" id="MBS4538695.1"/>
    </source>
</evidence>
<dbReference type="Gene3D" id="3.30.70.2700">
    <property type="match status" value="1"/>
</dbReference>
<dbReference type="InterPro" id="IPR049516">
    <property type="entry name" value="FAD-depend_C"/>
</dbReference>
<dbReference type="AlphaFoldDB" id="A0A942UVB5"/>
<name>A0A942UVB5_9FIRM</name>
<dbReference type="Pfam" id="PF13450">
    <property type="entry name" value="NAD_binding_8"/>
    <property type="match status" value="1"/>
</dbReference>
<dbReference type="PANTHER" id="PTHR42842:SF3">
    <property type="entry name" value="FAD_NAD(P)-BINDING OXIDOREDUCTASE FAMILY PROTEIN"/>
    <property type="match status" value="1"/>
</dbReference>
<gene>
    <name evidence="2" type="ORF">GOQ27_09485</name>
</gene>
<dbReference type="RefSeq" id="WP_203366609.1">
    <property type="nucleotide sequence ID" value="NZ_WSFT01000036.1"/>
</dbReference>
<dbReference type="Proteomes" id="UP000724672">
    <property type="component" value="Unassembled WGS sequence"/>
</dbReference>
<keyword evidence="3" id="KW-1185">Reference proteome</keyword>
<comment type="caution">
    <text evidence="2">The sequence shown here is derived from an EMBL/GenBank/DDBJ whole genome shotgun (WGS) entry which is preliminary data.</text>
</comment>
<dbReference type="PANTHER" id="PTHR42842">
    <property type="entry name" value="FAD/NAD(P)-BINDING OXIDOREDUCTASE"/>
    <property type="match status" value="1"/>
</dbReference>
<organism evidence="2 3">
    <name type="scientific">Anaeromonas frigoriresistens</name>
    <dbReference type="NCBI Taxonomy" id="2683708"/>
    <lineage>
        <taxon>Bacteria</taxon>
        <taxon>Bacillati</taxon>
        <taxon>Bacillota</taxon>
        <taxon>Tissierellia</taxon>
        <taxon>Tissierellales</taxon>
        <taxon>Thermohalobacteraceae</taxon>
        <taxon>Anaeromonas</taxon>
    </lineage>
</organism>
<dbReference type="InterPro" id="IPR036188">
    <property type="entry name" value="FAD/NAD-bd_sf"/>
</dbReference>
<evidence type="ECO:0000259" key="1">
    <source>
        <dbReference type="Pfam" id="PF21688"/>
    </source>
</evidence>
<evidence type="ECO:0000313" key="3">
    <source>
        <dbReference type="Proteomes" id="UP000724672"/>
    </source>
</evidence>
<reference evidence="2" key="1">
    <citation type="submission" date="2019-12" db="EMBL/GenBank/DDBJ databases">
        <title>Clostridiaceae gen. nov. sp. nov., isolated from sediment in Xinjiang, China.</title>
        <authorList>
            <person name="Zhang R."/>
        </authorList>
    </citation>
    <scope>NUCLEOTIDE SEQUENCE</scope>
    <source>
        <strain evidence="2">D2Q-11</strain>
    </source>
</reference>
<dbReference type="Gene3D" id="3.50.50.60">
    <property type="entry name" value="FAD/NAD(P)-binding domain"/>
    <property type="match status" value="2"/>
</dbReference>
<dbReference type="SUPFAM" id="SSF51905">
    <property type="entry name" value="FAD/NAD(P)-binding domain"/>
    <property type="match status" value="1"/>
</dbReference>
<dbReference type="InterPro" id="IPR028348">
    <property type="entry name" value="FAD-binding_protein"/>
</dbReference>
<dbReference type="EMBL" id="WSFT01000036">
    <property type="protein sequence ID" value="MBS4538695.1"/>
    <property type="molecule type" value="Genomic_DNA"/>
</dbReference>
<dbReference type="Pfam" id="PF21688">
    <property type="entry name" value="FAD-depend_C"/>
    <property type="match status" value="1"/>
</dbReference>
<accession>A0A942UVB5</accession>
<proteinExistence type="predicted"/>
<dbReference type="PIRSF" id="PIRSF038984">
    <property type="entry name" value="FAD_binding_protein"/>
    <property type="match status" value="1"/>
</dbReference>
<feature type="domain" description="FAD-dependent protein C-terminal" evidence="1">
    <location>
        <begin position="279"/>
        <end position="475"/>
    </location>
</feature>
<protein>
    <submittedName>
        <fullName evidence="2">NAD(P)-binding protein</fullName>
    </submittedName>
</protein>
<sequence>MIRVNEIKLDINESINELPKKIARALKVNENEIVDYSIYRESIDARRKGKLFFVYTVDVELKNEKNIRFKRNVSKTPDYSYKNVESGNKSLKYRPVIIGTGPSGLFAGLLLAQRGYKPILIERGKDVDGRSEDVERFWNKRELNTESNIQFGEGGAGTFSDGKLTSRSKDLRARKVVEELVISGAPKEIIYSHLPHVGTDILKEVVKDIRKRIEELGGEIKFNTKLTSIELNNESSVEGIIINNEETINTNALFLGIGHSARDTYEMLYKKGLKMESKPLSIGVRIEHPQIMIDKVQYEEFYDNPRLGAASYRLSHRASNGRGVYTFCMCPGGMVVAAASEENMVVTNGMSEHKRDKDNANSALLVQVSPEDYEDDNPLSGIKLQREIEKRAFEIGGKNYNAPIQLVKDFLDNKKTNKIEGVNPSYLPGVTYSNLWDCLPHYICTALKEGIIDMDKKLKEFGRGDAILTGVETRSSSPVRIIRDKESLQSINIEGIYPIGEGAGYAGGIISAAIDGIRAAEKIIENYKPFN</sequence>